<dbReference type="Gene3D" id="1.10.443.10">
    <property type="entry name" value="Intergrase catalytic core"/>
    <property type="match status" value="1"/>
</dbReference>
<dbReference type="OrthoDB" id="3773913at2"/>
<evidence type="ECO:0000259" key="2">
    <source>
        <dbReference type="PROSITE" id="PS51898"/>
    </source>
</evidence>
<dbReference type="EMBL" id="PVZG01000038">
    <property type="protein sequence ID" value="PRY19139.1"/>
    <property type="molecule type" value="Genomic_DNA"/>
</dbReference>
<sequence length="464" mass="51718">MNTTYDVRLWAIREHTGKDRKTGKPRSTYRVRWMVAGNEFGETFKTRALAESFRSKLMTAQREGLAFDTASGLPEPMARELNTRSWYEHAVAFVDMKWPRAAAKHRKSIAEALANVTPVLLSTARGAPSDDEIRRALYAWSFNKARRDAGTPPEDIAPTIRWLASNTVNLNALQDAALVRKVLDALSLRLDGKPAAATTVARKRAVVYGALRYAVELKLLPAHPMEHVQWIAPKSDDEVDRRSVVNPAQAITLLAAVGERHPRLVAFFACLYFAALRPAEALHLRVEDCELPEEGWGMLRLSGSTQHVGQGWGDDSNAIREDRELKHRAKTAVRPVPAPPPLVRALRWHIAAHGHAPDGRLFVTQGYGNGPVSKETYSRVWRAARRDALSEAQQRSPLARRPYDLRHAAVSLWLNEGVPATQVAEWAGHSVHVLLKVYAKCIDGQDEAARRRISRALDLAVEPA</sequence>
<dbReference type="GO" id="GO:0006310">
    <property type="term" value="P:DNA recombination"/>
    <property type="evidence" value="ECO:0007669"/>
    <property type="project" value="UniProtKB-KW"/>
</dbReference>
<dbReference type="InterPro" id="IPR013762">
    <property type="entry name" value="Integrase-like_cat_sf"/>
</dbReference>
<dbReference type="PANTHER" id="PTHR30349:SF64">
    <property type="entry name" value="PROPHAGE INTEGRASE INTD-RELATED"/>
    <property type="match status" value="1"/>
</dbReference>
<feature type="domain" description="Tyr recombinase" evidence="2">
    <location>
        <begin position="240"/>
        <end position="452"/>
    </location>
</feature>
<name>A0A2T0RDB9_9ACTN</name>
<dbReference type="InterPro" id="IPR011010">
    <property type="entry name" value="DNA_brk_join_enz"/>
</dbReference>
<dbReference type="InterPro" id="IPR050090">
    <property type="entry name" value="Tyrosine_recombinase_XerCD"/>
</dbReference>
<dbReference type="PROSITE" id="PS51898">
    <property type="entry name" value="TYR_RECOMBINASE"/>
    <property type="match status" value="1"/>
</dbReference>
<evidence type="ECO:0000313" key="3">
    <source>
        <dbReference type="EMBL" id="PRY19139.1"/>
    </source>
</evidence>
<dbReference type="GO" id="GO:0003677">
    <property type="term" value="F:DNA binding"/>
    <property type="evidence" value="ECO:0007669"/>
    <property type="project" value="InterPro"/>
</dbReference>
<comment type="caution">
    <text evidence="3">The sequence shown here is derived from an EMBL/GenBank/DDBJ whole genome shotgun (WGS) entry which is preliminary data.</text>
</comment>
<organism evidence="3 4">
    <name type="scientific">Pseudosporangium ferrugineum</name>
    <dbReference type="NCBI Taxonomy" id="439699"/>
    <lineage>
        <taxon>Bacteria</taxon>
        <taxon>Bacillati</taxon>
        <taxon>Actinomycetota</taxon>
        <taxon>Actinomycetes</taxon>
        <taxon>Micromonosporales</taxon>
        <taxon>Micromonosporaceae</taxon>
        <taxon>Pseudosporangium</taxon>
    </lineage>
</organism>
<dbReference type="PANTHER" id="PTHR30349">
    <property type="entry name" value="PHAGE INTEGRASE-RELATED"/>
    <property type="match status" value="1"/>
</dbReference>
<keyword evidence="1" id="KW-0233">DNA recombination</keyword>
<protein>
    <submittedName>
        <fullName evidence="3">Site-specific recombinase XerD</fullName>
    </submittedName>
</protein>
<dbReference type="SUPFAM" id="SSF56349">
    <property type="entry name" value="DNA breaking-rejoining enzymes"/>
    <property type="match status" value="1"/>
</dbReference>
<gene>
    <name evidence="3" type="ORF">CLV70_13816</name>
</gene>
<dbReference type="AlphaFoldDB" id="A0A2T0RDB9"/>
<keyword evidence="4" id="KW-1185">Reference proteome</keyword>
<proteinExistence type="predicted"/>
<reference evidence="3 4" key="1">
    <citation type="submission" date="2018-03" db="EMBL/GenBank/DDBJ databases">
        <title>Genomic Encyclopedia of Archaeal and Bacterial Type Strains, Phase II (KMG-II): from individual species to whole genera.</title>
        <authorList>
            <person name="Goeker M."/>
        </authorList>
    </citation>
    <scope>NUCLEOTIDE SEQUENCE [LARGE SCALE GENOMIC DNA]</scope>
    <source>
        <strain evidence="3 4">DSM 45348</strain>
    </source>
</reference>
<accession>A0A2T0RDB9</accession>
<dbReference type="RefSeq" id="WP_106131264.1">
    <property type="nucleotide sequence ID" value="NZ_PVZG01000038.1"/>
</dbReference>
<dbReference type="InterPro" id="IPR002104">
    <property type="entry name" value="Integrase_catalytic"/>
</dbReference>
<dbReference type="Proteomes" id="UP000239209">
    <property type="component" value="Unassembled WGS sequence"/>
</dbReference>
<dbReference type="GO" id="GO:0015074">
    <property type="term" value="P:DNA integration"/>
    <property type="evidence" value="ECO:0007669"/>
    <property type="project" value="InterPro"/>
</dbReference>
<evidence type="ECO:0000313" key="4">
    <source>
        <dbReference type="Proteomes" id="UP000239209"/>
    </source>
</evidence>
<evidence type="ECO:0000256" key="1">
    <source>
        <dbReference type="ARBA" id="ARBA00023172"/>
    </source>
</evidence>
<dbReference type="Pfam" id="PF00589">
    <property type="entry name" value="Phage_integrase"/>
    <property type="match status" value="1"/>
</dbReference>